<dbReference type="EMBL" id="KE525404">
    <property type="protein sequence ID" value="KFB52724.1"/>
    <property type="molecule type" value="Genomic_DNA"/>
</dbReference>
<accession>A0A084WR80</accession>
<dbReference type="AlphaFoldDB" id="A0A084WR80"/>
<organism evidence="1">
    <name type="scientific">Anopheles sinensis</name>
    <name type="common">Mosquito</name>
    <dbReference type="NCBI Taxonomy" id="74873"/>
    <lineage>
        <taxon>Eukaryota</taxon>
        <taxon>Metazoa</taxon>
        <taxon>Ecdysozoa</taxon>
        <taxon>Arthropoda</taxon>
        <taxon>Hexapoda</taxon>
        <taxon>Insecta</taxon>
        <taxon>Pterygota</taxon>
        <taxon>Neoptera</taxon>
        <taxon>Endopterygota</taxon>
        <taxon>Diptera</taxon>
        <taxon>Nematocera</taxon>
        <taxon>Culicoidea</taxon>
        <taxon>Culicidae</taxon>
        <taxon>Anophelinae</taxon>
        <taxon>Anopheles</taxon>
    </lineage>
</organism>
<protein>
    <submittedName>
        <fullName evidence="1 2">Uncharacterized protein</fullName>
    </submittedName>
</protein>
<reference evidence="1 3" key="1">
    <citation type="journal article" date="2014" name="BMC Genomics">
        <title>Genome sequence of Anopheles sinensis provides insight into genetics basis of mosquito competence for malaria parasites.</title>
        <authorList>
            <person name="Zhou D."/>
            <person name="Zhang D."/>
            <person name="Ding G."/>
            <person name="Shi L."/>
            <person name="Hou Q."/>
            <person name="Ye Y."/>
            <person name="Xu Y."/>
            <person name="Zhou H."/>
            <person name="Xiong C."/>
            <person name="Li S."/>
            <person name="Yu J."/>
            <person name="Hong S."/>
            <person name="Yu X."/>
            <person name="Zou P."/>
            <person name="Chen C."/>
            <person name="Chang X."/>
            <person name="Wang W."/>
            <person name="Lv Y."/>
            <person name="Sun Y."/>
            <person name="Ma L."/>
            <person name="Shen B."/>
            <person name="Zhu C."/>
        </authorList>
    </citation>
    <scope>NUCLEOTIDE SEQUENCE [LARGE SCALE GENOMIC DNA]</scope>
</reference>
<dbReference type="EnsemblMetazoa" id="ASIC021017-RA">
    <property type="protein sequence ID" value="ASIC021017-PA"/>
    <property type="gene ID" value="ASIC021017"/>
</dbReference>
<dbReference type="Proteomes" id="UP000030765">
    <property type="component" value="Unassembled WGS sequence"/>
</dbReference>
<evidence type="ECO:0000313" key="2">
    <source>
        <dbReference type="EnsemblMetazoa" id="ASIC021017-PA"/>
    </source>
</evidence>
<reference evidence="2" key="2">
    <citation type="submission" date="2020-05" db="UniProtKB">
        <authorList>
            <consortium name="EnsemblMetazoa"/>
        </authorList>
    </citation>
    <scope>IDENTIFICATION</scope>
</reference>
<dbReference type="VEuPathDB" id="VectorBase:ASIC021017"/>
<sequence>MGFFVLSPVSLRPIDGRLSSVVAVLGMGFPPNDVRTCISRHHRNATGADLFTLSVGADRGSIA</sequence>
<dbReference type="EMBL" id="ATLV01025984">
    <property type="status" value="NOT_ANNOTATED_CDS"/>
    <property type="molecule type" value="Genomic_DNA"/>
</dbReference>
<evidence type="ECO:0000313" key="3">
    <source>
        <dbReference type="Proteomes" id="UP000030765"/>
    </source>
</evidence>
<name>A0A084WR80_ANOSI</name>
<proteinExistence type="predicted"/>
<gene>
    <name evidence="1" type="ORF">ZHAS_00021017</name>
</gene>
<evidence type="ECO:0000313" key="1">
    <source>
        <dbReference type="EMBL" id="KFB52724.1"/>
    </source>
</evidence>
<keyword evidence="3" id="KW-1185">Reference proteome</keyword>